<comment type="caution">
    <text evidence="1">The sequence shown here is derived from an EMBL/GenBank/DDBJ whole genome shotgun (WGS) entry which is preliminary data.</text>
</comment>
<dbReference type="KEGG" id="bjp:RN69_08605"/>
<dbReference type="GeneID" id="64073187"/>
<organism evidence="1 3">
    <name type="scientific">Bradyrhizobium japonicum</name>
    <dbReference type="NCBI Taxonomy" id="375"/>
    <lineage>
        <taxon>Bacteria</taxon>
        <taxon>Pseudomonadati</taxon>
        <taxon>Pseudomonadota</taxon>
        <taxon>Alphaproteobacteria</taxon>
        <taxon>Hyphomicrobiales</taxon>
        <taxon>Nitrobacteraceae</taxon>
        <taxon>Bradyrhizobium</taxon>
    </lineage>
</organism>
<dbReference type="EMBL" id="JRPN01000003">
    <property type="protein sequence ID" value="KGT81159.1"/>
    <property type="molecule type" value="Genomic_DNA"/>
</dbReference>
<evidence type="ECO:0000313" key="3">
    <source>
        <dbReference type="Proteomes" id="UP000030377"/>
    </source>
</evidence>
<keyword evidence="4" id="KW-1185">Reference proteome</keyword>
<sequence length="60" mass="6391">MSFRSNDTAIDEIVASCNGDLRGAVRALLLINEHLETELAKAYAAAADHGLVERAGSILH</sequence>
<name>A0A0A3Y6H9_BRAJP</name>
<dbReference type="eggNOG" id="ENOG5031422">
    <property type="taxonomic scope" value="Bacteria"/>
</dbReference>
<evidence type="ECO:0000313" key="2">
    <source>
        <dbReference type="EMBL" id="MET4718057.1"/>
    </source>
</evidence>
<accession>A0A0A3Y6H9</accession>
<dbReference type="Proteomes" id="UP000030377">
    <property type="component" value="Unassembled WGS sequence"/>
</dbReference>
<evidence type="ECO:0000313" key="4">
    <source>
        <dbReference type="Proteomes" id="UP001549291"/>
    </source>
</evidence>
<dbReference type="RefSeq" id="WP_014491898.1">
    <property type="nucleotide sequence ID" value="NZ_BJNK01000021.1"/>
</dbReference>
<gene>
    <name evidence="2" type="ORF">ABIF63_002163</name>
    <name evidence="1" type="ORF">MA20_05970</name>
</gene>
<dbReference type="PATRIC" id="fig|375.37.peg.1179"/>
<evidence type="ECO:0000313" key="1">
    <source>
        <dbReference type="EMBL" id="KGT81159.1"/>
    </source>
</evidence>
<dbReference type="EMBL" id="JBEPTQ010000002">
    <property type="protein sequence ID" value="MET4718057.1"/>
    <property type="molecule type" value="Genomic_DNA"/>
</dbReference>
<reference evidence="2 4" key="2">
    <citation type="submission" date="2024-06" db="EMBL/GenBank/DDBJ databases">
        <title>Genomic Encyclopedia of Type Strains, Phase V (KMG-V): Genome sequencing to study the core and pangenomes of soil and plant-associated prokaryotes.</title>
        <authorList>
            <person name="Whitman W."/>
        </authorList>
    </citation>
    <scope>NUCLEOTIDE SEQUENCE [LARGE SCALE GENOMIC DNA]</scope>
    <source>
        <strain evidence="2 4">USDA 160</strain>
    </source>
</reference>
<dbReference type="AlphaFoldDB" id="A0A0A3Y6H9"/>
<proteinExistence type="predicted"/>
<dbReference type="Proteomes" id="UP001549291">
    <property type="component" value="Unassembled WGS sequence"/>
</dbReference>
<reference evidence="1 3" key="1">
    <citation type="submission" date="2014-09" db="EMBL/GenBank/DDBJ databases">
        <title>Draft genome of Bradyrhizobium japonicum Is-34.</title>
        <authorList>
            <person name="Tsurumaru H."/>
            <person name="Yamakawa T."/>
            <person name="Hashimoto S."/>
            <person name="Okizaki K."/>
            <person name="Kanesaki Y."/>
            <person name="Yoshikawa H."/>
            <person name="Yajima S."/>
        </authorList>
    </citation>
    <scope>NUCLEOTIDE SEQUENCE [LARGE SCALE GENOMIC DNA]</scope>
    <source>
        <strain evidence="1 3">Is-34</strain>
    </source>
</reference>
<protein>
    <submittedName>
        <fullName evidence="1">Uncharacterized protein</fullName>
    </submittedName>
</protein>